<dbReference type="RefSeq" id="XP_029558602.1">
    <property type="nucleotide sequence ID" value="XM_029702742.1"/>
</dbReference>
<accession>A0A673X631</accession>
<comment type="pathway">
    <text evidence="1">Protein modification; protein ubiquitination.</text>
</comment>
<dbReference type="Pfam" id="PF07525">
    <property type="entry name" value="SOCS_box"/>
    <property type="match status" value="1"/>
</dbReference>
<keyword evidence="5 6" id="KW-0040">ANK repeat</keyword>
<dbReference type="PROSITE" id="PS50088">
    <property type="entry name" value="ANK_REPEAT"/>
    <property type="match status" value="5"/>
</dbReference>
<feature type="domain" description="SOCS box" evidence="7">
    <location>
        <begin position="268"/>
        <end position="310"/>
    </location>
</feature>
<dbReference type="PANTHER" id="PTHR24136">
    <property type="entry name" value="SOWAH (DROSOPHILA) HOMOLOG"/>
    <property type="match status" value="1"/>
</dbReference>
<feature type="repeat" description="ANK" evidence="6">
    <location>
        <begin position="185"/>
        <end position="217"/>
    </location>
</feature>
<dbReference type="GO" id="GO:0045732">
    <property type="term" value="P:positive regulation of protein catabolic process"/>
    <property type="evidence" value="ECO:0007669"/>
    <property type="project" value="TreeGrafter"/>
</dbReference>
<dbReference type="InterPro" id="IPR036770">
    <property type="entry name" value="Ankyrin_rpt-contain_sf"/>
</dbReference>
<evidence type="ECO:0000259" key="7">
    <source>
        <dbReference type="PROSITE" id="PS50225"/>
    </source>
</evidence>
<name>A0A673X631_SALTR</name>
<gene>
    <name evidence="8" type="primary">LOC115155788</name>
</gene>
<dbReference type="FunFam" id="1.25.40.20:FF:000016">
    <property type="entry name" value="Ankyrin repeat and SOCS box containing 5"/>
    <property type="match status" value="1"/>
</dbReference>
<evidence type="ECO:0000256" key="3">
    <source>
        <dbReference type="ARBA" id="ARBA00022737"/>
    </source>
</evidence>
<feature type="repeat" description="ANK" evidence="6">
    <location>
        <begin position="152"/>
        <end position="184"/>
    </location>
</feature>
<dbReference type="PROSITE" id="PS50225">
    <property type="entry name" value="SOCS"/>
    <property type="match status" value="1"/>
</dbReference>
<dbReference type="KEGG" id="stru:115155788"/>
<evidence type="ECO:0000313" key="9">
    <source>
        <dbReference type="Proteomes" id="UP000472277"/>
    </source>
</evidence>
<dbReference type="Gene3D" id="1.10.750.20">
    <property type="entry name" value="SOCS box"/>
    <property type="match status" value="1"/>
</dbReference>
<evidence type="ECO:0000256" key="6">
    <source>
        <dbReference type="PROSITE-ProRule" id="PRU00023"/>
    </source>
</evidence>
<feature type="repeat" description="ANK" evidence="6">
    <location>
        <begin position="120"/>
        <end position="152"/>
    </location>
</feature>
<dbReference type="PROSITE" id="PS50297">
    <property type="entry name" value="ANK_REP_REGION"/>
    <property type="match status" value="5"/>
</dbReference>
<dbReference type="OrthoDB" id="3246549at2759"/>
<dbReference type="GeneTree" id="ENSGT00940000165059"/>
<keyword evidence="9" id="KW-1185">Reference proteome</keyword>
<feature type="repeat" description="ANK" evidence="6">
    <location>
        <begin position="87"/>
        <end position="116"/>
    </location>
</feature>
<feature type="repeat" description="ANK" evidence="6">
    <location>
        <begin position="217"/>
        <end position="249"/>
    </location>
</feature>
<sequence>MVQDRLLDCRLIWGTLLSTMRPATGHSSDNPRNNATQTGSVVFLSNPLMSDIESDWSPIHDAAYNGRVLTLRNLIAQGTCVNLATLDRVSPLHGACLQGHTDCARLLIENGANVNVPMLEKTTPLSEACARGHTACVTLLLQHGASPQGSSLSASPIHEAAAKGHPECIESLVHHGADVDQHTDQSGSPLYIACTNQHLSTVRKLLQLGASVNRSKDGDSPLHAAARLSNPELVSVLLEHGADCNCRDTQGKQPLDLAPPNSPVEKLLGHRGGVSRLMQQCRLSIRKVLGKARLISIHGLQIPKELKQYLLYQSDL</sequence>
<evidence type="ECO:0000256" key="4">
    <source>
        <dbReference type="ARBA" id="ARBA00022786"/>
    </source>
</evidence>
<dbReference type="InterPro" id="IPR002110">
    <property type="entry name" value="Ankyrin_rpt"/>
</dbReference>
<dbReference type="SMART" id="SM00969">
    <property type="entry name" value="SOCS_box"/>
    <property type="match status" value="1"/>
</dbReference>
<dbReference type="InterPro" id="IPR001496">
    <property type="entry name" value="SOCS_box"/>
</dbReference>
<dbReference type="SUPFAM" id="SSF158235">
    <property type="entry name" value="SOCS box-like"/>
    <property type="match status" value="1"/>
</dbReference>
<evidence type="ECO:0000313" key="8">
    <source>
        <dbReference type="Ensembl" id="ENSSTUP00000016893.1"/>
    </source>
</evidence>
<dbReference type="OMA" id="QHHKITG"/>
<dbReference type="SUPFAM" id="SSF48403">
    <property type="entry name" value="Ankyrin repeat"/>
    <property type="match status" value="1"/>
</dbReference>
<dbReference type="SMART" id="SM00248">
    <property type="entry name" value="ANK"/>
    <property type="match status" value="6"/>
</dbReference>
<dbReference type="InParanoid" id="A0A673X631"/>
<dbReference type="PRINTS" id="PR01415">
    <property type="entry name" value="ANKYRIN"/>
</dbReference>
<dbReference type="CDD" id="cd03716">
    <property type="entry name" value="SOCS_ASB_like"/>
    <property type="match status" value="1"/>
</dbReference>
<keyword evidence="4" id="KW-0833">Ubl conjugation pathway</keyword>
<dbReference type="Gene3D" id="1.25.40.20">
    <property type="entry name" value="Ankyrin repeat-containing domain"/>
    <property type="match status" value="1"/>
</dbReference>
<dbReference type="Ensembl" id="ENSSTUT00000017797.1">
    <property type="protein sequence ID" value="ENSSTUP00000016893.1"/>
    <property type="gene ID" value="ENSSTUG00000007673.1"/>
</dbReference>
<dbReference type="Proteomes" id="UP000472277">
    <property type="component" value="Chromosome 20"/>
</dbReference>
<dbReference type="InterPro" id="IPR051573">
    <property type="entry name" value="Ankyrin-SOCS_box_domain"/>
</dbReference>
<proteinExistence type="inferred from homology"/>
<dbReference type="Pfam" id="PF12796">
    <property type="entry name" value="Ank_2"/>
    <property type="match status" value="2"/>
</dbReference>
<dbReference type="FunFam" id="1.10.750.20:FF:000001">
    <property type="entry name" value="Ankyrin repeat and SOCS box containing 1"/>
    <property type="match status" value="1"/>
</dbReference>
<dbReference type="UniPathway" id="UPA00143"/>
<dbReference type="PANTHER" id="PTHR24136:SF17">
    <property type="entry name" value="ANKYRIN REPEAT AND SOCS BOX PROTEIN 9"/>
    <property type="match status" value="1"/>
</dbReference>
<dbReference type="AlphaFoldDB" id="A0A673X631"/>
<protein>
    <submittedName>
        <fullName evidence="8">Ankyrin repeat and SOCS box protein 9-like</fullName>
    </submittedName>
</protein>
<reference evidence="8" key="1">
    <citation type="submission" date="2025-08" db="UniProtKB">
        <authorList>
            <consortium name="Ensembl"/>
        </authorList>
    </citation>
    <scope>IDENTIFICATION</scope>
</reference>
<organism evidence="8 9">
    <name type="scientific">Salmo trutta</name>
    <name type="common">Brown trout</name>
    <dbReference type="NCBI Taxonomy" id="8032"/>
    <lineage>
        <taxon>Eukaryota</taxon>
        <taxon>Metazoa</taxon>
        <taxon>Chordata</taxon>
        <taxon>Craniata</taxon>
        <taxon>Vertebrata</taxon>
        <taxon>Euteleostomi</taxon>
        <taxon>Actinopterygii</taxon>
        <taxon>Neopterygii</taxon>
        <taxon>Teleostei</taxon>
        <taxon>Protacanthopterygii</taxon>
        <taxon>Salmoniformes</taxon>
        <taxon>Salmonidae</taxon>
        <taxon>Salmoninae</taxon>
        <taxon>Salmo</taxon>
    </lineage>
</organism>
<dbReference type="GO" id="GO:0035556">
    <property type="term" value="P:intracellular signal transduction"/>
    <property type="evidence" value="ECO:0007669"/>
    <property type="project" value="InterPro"/>
</dbReference>
<dbReference type="GeneID" id="115155788"/>
<reference evidence="8" key="2">
    <citation type="submission" date="2025-09" db="UniProtKB">
        <authorList>
            <consortium name="Ensembl"/>
        </authorList>
    </citation>
    <scope>IDENTIFICATION</scope>
</reference>
<dbReference type="Pfam" id="PF00023">
    <property type="entry name" value="Ank"/>
    <property type="match status" value="1"/>
</dbReference>
<dbReference type="GO" id="GO:0016567">
    <property type="term" value="P:protein ubiquitination"/>
    <property type="evidence" value="ECO:0007669"/>
    <property type="project" value="UniProtKB-UniPathway"/>
</dbReference>
<evidence type="ECO:0000256" key="2">
    <source>
        <dbReference type="ARBA" id="ARBA00005949"/>
    </source>
</evidence>
<evidence type="ECO:0000256" key="5">
    <source>
        <dbReference type="ARBA" id="ARBA00023043"/>
    </source>
</evidence>
<evidence type="ECO:0000256" key="1">
    <source>
        <dbReference type="ARBA" id="ARBA00004906"/>
    </source>
</evidence>
<comment type="similarity">
    <text evidence="2">Belongs to the ankyrin SOCS box (ASB) family.</text>
</comment>
<dbReference type="InterPro" id="IPR036036">
    <property type="entry name" value="SOCS_box-like_dom_sf"/>
</dbReference>
<keyword evidence="3" id="KW-0677">Repeat</keyword>